<feature type="signal peptide" evidence="4">
    <location>
        <begin position="1"/>
        <end position="20"/>
    </location>
</feature>
<gene>
    <name evidence="6" type="ORF">GBAR_LOCUS27776</name>
</gene>
<name>A0AA35TLQ8_GEOBA</name>
<dbReference type="GO" id="GO:0042274">
    <property type="term" value="P:ribosomal small subunit biogenesis"/>
    <property type="evidence" value="ECO:0007669"/>
    <property type="project" value="TreeGrafter"/>
</dbReference>
<sequence>LHWRTAPFLLLLLLQPLRHSSETVSGRGHHTCSGRFLYRSLRSIQQPMATVLADRKERRRKWWAKQIKAKTKSKSEPKAGGNQKKERGKSKPLERDVAEQTQFEEKPTDTMIPDANTSGFRSSHTVSSAEKTSQDNVTRSRNRQSAKRDTTAPLLSVGQRDRFSTRELTTGCSREKDTSDLTASDSDSDTEGGQVVGEFSGKKRRYIAFIGNLPFSITGDEIVEHFAKRGVKIMEARLLTKRGSGESRGCCFAEFPDTKSLQNALKFHHSLIGGRRLNIEVTCGGGGRGGKRMEKIKQRNERLRKVARKRVKSLRKGQEQTCLDSPQTIGLGLRSKLHQ</sequence>
<keyword evidence="4" id="KW-0732">Signal</keyword>
<dbReference type="PANTHER" id="PTHR23236:SF51">
    <property type="entry name" value="NUCLEOLAR PROTEIN 6"/>
    <property type="match status" value="1"/>
</dbReference>
<dbReference type="PANTHER" id="PTHR23236">
    <property type="entry name" value="EUKARYOTIC TRANSLATION INITIATION FACTOR 4B/4H"/>
    <property type="match status" value="1"/>
</dbReference>
<evidence type="ECO:0000256" key="2">
    <source>
        <dbReference type="PROSITE-ProRule" id="PRU00176"/>
    </source>
</evidence>
<dbReference type="GO" id="GO:0019843">
    <property type="term" value="F:rRNA binding"/>
    <property type="evidence" value="ECO:0007669"/>
    <property type="project" value="TreeGrafter"/>
</dbReference>
<dbReference type="InterPro" id="IPR012677">
    <property type="entry name" value="Nucleotide-bd_a/b_plait_sf"/>
</dbReference>
<comment type="caution">
    <text evidence="6">The sequence shown here is derived from an EMBL/GenBank/DDBJ whole genome shotgun (WGS) entry which is preliminary data.</text>
</comment>
<dbReference type="InterPro" id="IPR034228">
    <property type="entry name" value="Nop6_RRM"/>
</dbReference>
<protein>
    <submittedName>
        <fullName evidence="6">Uncharacterized RNA-binding protein C365.04c</fullName>
    </submittedName>
</protein>
<evidence type="ECO:0000259" key="5">
    <source>
        <dbReference type="PROSITE" id="PS50102"/>
    </source>
</evidence>
<keyword evidence="7" id="KW-1185">Reference proteome</keyword>
<dbReference type="InterPro" id="IPR035979">
    <property type="entry name" value="RBD_domain_sf"/>
</dbReference>
<dbReference type="InterPro" id="IPR000504">
    <property type="entry name" value="RRM_dom"/>
</dbReference>
<feature type="non-terminal residue" evidence="6">
    <location>
        <position position="1"/>
    </location>
</feature>
<dbReference type="SMART" id="SM00360">
    <property type="entry name" value="RRM"/>
    <property type="match status" value="1"/>
</dbReference>
<dbReference type="SUPFAM" id="SSF54928">
    <property type="entry name" value="RNA-binding domain, RBD"/>
    <property type="match status" value="1"/>
</dbReference>
<proteinExistence type="predicted"/>
<dbReference type="Gene3D" id="3.30.70.330">
    <property type="match status" value="1"/>
</dbReference>
<evidence type="ECO:0000313" key="7">
    <source>
        <dbReference type="Proteomes" id="UP001174909"/>
    </source>
</evidence>
<dbReference type="CDD" id="cd12400">
    <property type="entry name" value="RRM_Nop6"/>
    <property type="match status" value="1"/>
</dbReference>
<feature type="chain" id="PRO_5041402031" evidence="4">
    <location>
        <begin position="21"/>
        <end position="339"/>
    </location>
</feature>
<reference evidence="6" key="1">
    <citation type="submission" date="2023-03" db="EMBL/GenBank/DDBJ databases">
        <authorList>
            <person name="Steffen K."/>
            <person name="Cardenas P."/>
        </authorList>
    </citation>
    <scope>NUCLEOTIDE SEQUENCE</scope>
</reference>
<feature type="compositionally biased region" description="Basic and acidic residues" evidence="3">
    <location>
        <begin position="73"/>
        <end position="108"/>
    </location>
</feature>
<feature type="compositionally biased region" description="Polar residues" evidence="3">
    <location>
        <begin position="115"/>
        <end position="139"/>
    </location>
</feature>
<organism evidence="6 7">
    <name type="scientific">Geodia barretti</name>
    <name type="common">Barrett's horny sponge</name>
    <dbReference type="NCBI Taxonomy" id="519541"/>
    <lineage>
        <taxon>Eukaryota</taxon>
        <taxon>Metazoa</taxon>
        <taxon>Porifera</taxon>
        <taxon>Demospongiae</taxon>
        <taxon>Heteroscleromorpha</taxon>
        <taxon>Tetractinellida</taxon>
        <taxon>Astrophorina</taxon>
        <taxon>Geodiidae</taxon>
        <taxon>Geodia</taxon>
    </lineage>
</organism>
<dbReference type="GO" id="GO:0005730">
    <property type="term" value="C:nucleolus"/>
    <property type="evidence" value="ECO:0007669"/>
    <property type="project" value="TreeGrafter"/>
</dbReference>
<dbReference type="Pfam" id="PF00076">
    <property type="entry name" value="RRM_1"/>
    <property type="match status" value="1"/>
</dbReference>
<dbReference type="PROSITE" id="PS50102">
    <property type="entry name" value="RRM"/>
    <property type="match status" value="1"/>
</dbReference>
<evidence type="ECO:0000256" key="1">
    <source>
        <dbReference type="ARBA" id="ARBA00022884"/>
    </source>
</evidence>
<feature type="domain" description="RRM" evidence="5">
    <location>
        <begin position="206"/>
        <end position="284"/>
    </location>
</feature>
<dbReference type="AlphaFoldDB" id="A0AA35TLQ8"/>
<dbReference type="Proteomes" id="UP001174909">
    <property type="component" value="Unassembled WGS sequence"/>
</dbReference>
<accession>A0AA35TLQ8</accession>
<feature type="region of interest" description="Disordered" evidence="3">
    <location>
        <begin position="65"/>
        <end position="196"/>
    </location>
</feature>
<evidence type="ECO:0000256" key="3">
    <source>
        <dbReference type="SAM" id="MobiDB-lite"/>
    </source>
</evidence>
<keyword evidence="1 2" id="KW-0694">RNA-binding</keyword>
<evidence type="ECO:0000256" key="4">
    <source>
        <dbReference type="SAM" id="SignalP"/>
    </source>
</evidence>
<dbReference type="EMBL" id="CASHTH010003880">
    <property type="protein sequence ID" value="CAI8050615.1"/>
    <property type="molecule type" value="Genomic_DNA"/>
</dbReference>
<evidence type="ECO:0000313" key="6">
    <source>
        <dbReference type="EMBL" id="CAI8050615.1"/>
    </source>
</evidence>